<feature type="active site" description="Proton donor" evidence="10 12">
    <location>
        <position position="183"/>
    </location>
</feature>
<feature type="binding site" evidence="10 14">
    <location>
        <position position="16"/>
    </location>
    <ligand>
        <name>substrate</name>
    </ligand>
</feature>
<evidence type="ECO:0000256" key="3">
    <source>
        <dbReference type="ARBA" id="ARBA00001941"/>
    </source>
</evidence>
<comment type="similarity">
    <text evidence="6 10 11">Belongs to the ribulose-phosphate 3-epimerase family.</text>
</comment>
<evidence type="ECO:0000313" key="15">
    <source>
        <dbReference type="EMBL" id="KPJ67606.1"/>
    </source>
</evidence>
<dbReference type="InterPro" id="IPR000056">
    <property type="entry name" value="Ribul_P_3_epim-like"/>
</dbReference>
<dbReference type="GO" id="GO:0019323">
    <property type="term" value="P:pentose catabolic process"/>
    <property type="evidence" value="ECO:0007669"/>
    <property type="project" value="UniProtKB-UniRule"/>
</dbReference>
<evidence type="ECO:0000256" key="9">
    <source>
        <dbReference type="ARBA" id="ARBA00023235"/>
    </source>
</evidence>
<comment type="cofactor">
    <cofactor evidence="3">
        <name>Co(2+)</name>
        <dbReference type="ChEBI" id="CHEBI:48828"/>
    </cofactor>
</comment>
<dbReference type="GO" id="GO:0004750">
    <property type="term" value="F:D-ribulose-phosphate 3-epimerase activity"/>
    <property type="evidence" value="ECO:0007669"/>
    <property type="project" value="UniProtKB-UniRule"/>
</dbReference>
<dbReference type="PANTHER" id="PTHR11749">
    <property type="entry name" value="RIBULOSE-5-PHOSPHATE-3-EPIMERASE"/>
    <property type="match status" value="1"/>
</dbReference>
<gene>
    <name evidence="10" type="primary">rpe</name>
    <name evidence="15" type="ORF">AMJ44_07235</name>
</gene>
<dbReference type="InterPro" id="IPR013785">
    <property type="entry name" value="Aldolase_TIM"/>
</dbReference>
<evidence type="ECO:0000256" key="8">
    <source>
        <dbReference type="ARBA" id="ARBA00022723"/>
    </source>
</evidence>
<keyword evidence="8 10" id="KW-0479">Metal-binding</keyword>
<evidence type="ECO:0000256" key="2">
    <source>
        <dbReference type="ARBA" id="ARBA00001936"/>
    </source>
</evidence>
<evidence type="ECO:0000256" key="5">
    <source>
        <dbReference type="ARBA" id="ARBA00001954"/>
    </source>
</evidence>
<organism evidence="15 16">
    <name type="scientific">candidate division WOR-1 bacterium DG_54_3</name>
    <dbReference type="NCBI Taxonomy" id="1703775"/>
    <lineage>
        <taxon>Bacteria</taxon>
        <taxon>Bacillati</taxon>
        <taxon>Saganbacteria</taxon>
    </lineage>
</organism>
<accession>A0A0S7XYU9</accession>
<dbReference type="PROSITE" id="PS01085">
    <property type="entry name" value="RIBUL_P_3_EPIMER_1"/>
    <property type="match status" value="1"/>
</dbReference>
<evidence type="ECO:0000256" key="11">
    <source>
        <dbReference type="PIRNR" id="PIRNR001461"/>
    </source>
</evidence>
<name>A0A0S7XYU9_UNCSA</name>
<dbReference type="CDD" id="cd00429">
    <property type="entry name" value="RPE"/>
    <property type="match status" value="1"/>
</dbReference>
<keyword evidence="13" id="KW-0170">Cobalt</keyword>
<reference evidence="15 16" key="1">
    <citation type="journal article" date="2015" name="Microbiome">
        <title>Genomic resolution of linkages in carbon, nitrogen, and sulfur cycling among widespread estuary sediment bacteria.</title>
        <authorList>
            <person name="Baker B.J."/>
            <person name="Lazar C.S."/>
            <person name="Teske A.P."/>
            <person name="Dick G.J."/>
        </authorList>
    </citation>
    <scope>NUCLEOTIDE SEQUENCE [LARGE SCALE GENOMIC DNA]</scope>
    <source>
        <strain evidence="15">DG_54_3</strain>
    </source>
</reference>
<dbReference type="AlphaFoldDB" id="A0A0S7XYU9"/>
<feature type="binding site" evidence="10">
    <location>
        <begin position="183"/>
        <end position="185"/>
    </location>
    <ligand>
        <name>substrate</name>
    </ligand>
</feature>
<dbReference type="Pfam" id="PF00834">
    <property type="entry name" value="Ribul_P_3_epim"/>
    <property type="match status" value="1"/>
</dbReference>
<dbReference type="PIRSF" id="PIRSF001461">
    <property type="entry name" value="RPE"/>
    <property type="match status" value="1"/>
</dbReference>
<comment type="cofactor">
    <cofactor evidence="5">
        <name>Fe(2+)</name>
        <dbReference type="ChEBI" id="CHEBI:29033"/>
    </cofactor>
</comment>
<dbReference type="GO" id="GO:0005737">
    <property type="term" value="C:cytoplasm"/>
    <property type="evidence" value="ECO:0007669"/>
    <property type="project" value="UniProtKB-ARBA"/>
</dbReference>
<protein>
    <recommendedName>
        <fullName evidence="7 10">Ribulose-phosphate 3-epimerase</fullName>
        <ecNumber evidence="7 10">5.1.3.1</ecNumber>
    </recommendedName>
</protein>
<comment type="function">
    <text evidence="10">Catalyzes the reversible epimerization of D-ribulose 5-phosphate to D-xylulose 5-phosphate.</text>
</comment>
<comment type="catalytic activity">
    <reaction evidence="1 10 11">
        <text>D-ribulose 5-phosphate = D-xylulose 5-phosphate</text>
        <dbReference type="Rhea" id="RHEA:13677"/>
        <dbReference type="ChEBI" id="CHEBI:57737"/>
        <dbReference type="ChEBI" id="CHEBI:58121"/>
        <dbReference type="EC" id="5.1.3.1"/>
    </reaction>
</comment>
<evidence type="ECO:0000256" key="10">
    <source>
        <dbReference type="HAMAP-Rule" id="MF_02227"/>
    </source>
</evidence>
<dbReference type="EC" id="5.1.3.1" evidence="7 10"/>
<keyword evidence="9 10" id="KW-0413">Isomerase</keyword>
<feature type="active site" description="Proton acceptor" evidence="10 12">
    <location>
        <position position="43"/>
    </location>
</feature>
<keyword evidence="10 11" id="KW-0119">Carbohydrate metabolism</keyword>
<evidence type="ECO:0000256" key="4">
    <source>
        <dbReference type="ARBA" id="ARBA00001947"/>
    </source>
</evidence>
<dbReference type="EMBL" id="LIZX01000062">
    <property type="protein sequence ID" value="KPJ67606.1"/>
    <property type="molecule type" value="Genomic_DNA"/>
</dbReference>
<dbReference type="NCBIfam" id="NF004076">
    <property type="entry name" value="PRK05581.1-4"/>
    <property type="match status" value="1"/>
</dbReference>
<proteinExistence type="inferred from homology"/>
<comment type="cofactor">
    <cofactor evidence="10 13">
        <name>a divalent metal cation</name>
        <dbReference type="ChEBI" id="CHEBI:60240"/>
    </cofactor>
    <text evidence="10 13">Binds 1 divalent metal cation per subunit.</text>
</comment>
<keyword evidence="13" id="KW-0464">Manganese</keyword>
<comment type="caution">
    <text evidence="15">The sequence shown here is derived from an EMBL/GenBank/DDBJ whole genome shotgun (WGS) entry which is preliminary data.</text>
</comment>
<feature type="binding site" evidence="10 13">
    <location>
        <position position="74"/>
    </location>
    <ligand>
        <name>a divalent metal cation</name>
        <dbReference type="ChEBI" id="CHEBI:60240"/>
    </ligand>
</feature>
<feature type="binding site" evidence="10 13">
    <location>
        <position position="41"/>
    </location>
    <ligand>
        <name>a divalent metal cation</name>
        <dbReference type="ChEBI" id="CHEBI:60240"/>
    </ligand>
</feature>
<dbReference type="HAMAP" id="MF_02227">
    <property type="entry name" value="RPE"/>
    <property type="match status" value="1"/>
</dbReference>
<evidence type="ECO:0000256" key="13">
    <source>
        <dbReference type="PIRSR" id="PIRSR001461-2"/>
    </source>
</evidence>
<dbReference type="Proteomes" id="UP000051861">
    <property type="component" value="Unassembled WGS sequence"/>
</dbReference>
<dbReference type="FunFam" id="3.20.20.70:FF:000004">
    <property type="entry name" value="Ribulose-phosphate 3-epimerase"/>
    <property type="match status" value="1"/>
</dbReference>
<feature type="binding site" evidence="14">
    <location>
        <position position="185"/>
    </location>
    <ligand>
        <name>substrate</name>
    </ligand>
</feature>
<feature type="binding site" evidence="10 14">
    <location>
        <begin position="205"/>
        <end position="206"/>
    </location>
    <ligand>
        <name>substrate</name>
    </ligand>
</feature>
<keyword evidence="13" id="KW-0862">Zinc</keyword>
<dbReference type="NCBIfam" id="TIGR01163">
    <property type="entry name" value="rpe"/>
    <property type="match status" value="1"/>
</dbReference>
<evidence type="ECO:0000256" key="12">
    <source>
        <dbReference type="PIRSR" id="PIRSR001461-1"/>
    </source>
</evidence>
<evidence type="ECO:0000313" key="16">
    <source>
        <dbReference type="Proteomes" id="UP000051861"/>
    </source>
</evidence>
<dbReference type="PATRIC" id="fig|1703775.3.peg.2747"/>
<feature type="binding site" evidence="10 13">
    <location>
        <position position="183"/>
    </location>
    <ligand>
        <name>a divalent metal cation</name>
        <dbReference type="ChEBI" id="CHEBI:60240"/>
    </ligand>
</feature>
<comment type="cofactor">
    <cofactor evidence="4">
        <name>Zn(2+)</name>
        <dbReference type="ChEBI" id="CHEBI:29105"/>
    </cofactor>
</comment>
<feature type="binding site" evidence="10 14">
    <location>
        <position position="74"/>
    </location>
    <ligand>
        <name>substrate</name>
    </ligand>
</feature>
<dbReference type="Gene3D" id="3.20.20.70">
    <property type="entry name" value="Aldolase class I"/>
    <property type="match status" value="1"/>
</dbReference>
<evidence type="ECO:0000256" key="1">
    <source>
        <dbReference type="ARBA" id="ARBA00001782"/>
    </source>
</evidence>
<evidence type="ECO:0000256" key="6">
    <source>
        <dbReference type="ARBA" id="ARBA00009541"/>
    </source>
</evidence>
<dbReference type="InterPro" id="IPR011060">
    <property type="entry name" value="RibuloseP-bd_barrel"/>
</dbReference>
<feature type="binding site" evidence="10 13">
    <location>
        <position position="43"/>
    </location>
    <ligand>
        <name>a divalent metal cation</name>
        <dbReference type="ChEBI" id="CHEBI:60240"/>
    </ligand>
</feature>
<comment type="caution">
    <text evidence="10">Lacks conserved residue(s) required for the propagation of feature annotation.</text>
</comment>
<sequence>MVVKPLDKLGIKVAPSILSADFRNLEAEIKNVGKAGADMIHIDVMDGHFVPNITIGPLVVKAARKATKLPLDVHLMIENPDRYIPDFAKAGADIITIQAEASKNLDEDIELINQNNAKPGVVVNPETPVDSIFHVLDKVIMVLIMSVNPGFEAQKFMPEVLPKIKKLKSEIEKRKLKVDIEVDGGINLETAPKVVSAGANVLVAGSAIFYAKDYRSVIQKLKSL</sequence>
<dbReference type="InterPro" id="IPR026019">
    <property type="entry name" value="Ribul_P_3_epim"/>
</dbReference>
<evidence type="ECO:0000256" key="7">
    <source>
        <dbReference type="ARBA" id="ARBA00013188"/>
    </source>
</evidence>
<comment type="pathway">
    <text evidence="10">Carbohydrate degradation.</text>
</comment>
<dbReference type="GO" id="GO:0006098">
    <property type="term" value="P:pentose-phosphate shunt"/>
    <property type="evidence" value="ECO:0007669"/>
    <property type="project" value="UniProtKB-UniRule"/>
</dbReference>
<evidence type="ECO:0000256" key="14">
    <source>
        <dbReference type="PIRSR" id="PIRSR001461-3"/>
    </source>
</evidence>
<comment type="cofactor">
    <cofactor evidence="2">
        <name>Mn(2+)</name>
        <dbReference type="ChEBI" id="CHEBI:29035"/>
    </cofactor>
</comment>
<dbReference type="GO" id="GO:0046872">
    <property type="term" value="F:metal ion binding"/>
    <property type="evidence" value="ECO:0007669"/>
    <property type="project" value="UniProtKB-UniRule"/>
</dbReference>
<dbReference type="SUPFAM" id="SSF51366">
    <property type="entry name" value="Ribulose-phoshate binding barrel"/>
    <property type="match status" value="1"/>
</dbReference>